<keyword evidence="3" id="KW-1185">Reference proteome</keyword>
<protein>
    <submittedName>
        <fullName evidence="2">Dihydroxyacetone kinase subunit DhaK</fullName>
        <ecNumber evidence="2">2.7.1.121</ecNumber>
    </submittedName>
</protein>
<dbReference type="NCBIfam" id="TIGR02363">
    <property type="entry name" value="dhaK1"/>
    <property type="match status" value="1"/>
</dbReference>
<sequence>MKKIMNDPQNIVPEMVAGLVQAYPQYVERLPETEALVRHDKASMAGKVGVISGGGSGHEPTHAGFVGAGMLSAAVAGQVFTSPTPDQLYAAIKAADHGKGVFMVIKNYSGDVMNFDMAKDMADLDDIKVKSIVVDDDIAVENSTYTQGRRGVAGTIFMHKIIGAAADQGASLDELEALAKKVMPNIKTIAVALSGATVPEVGKPGFDLADDEIEYGVGIHGEPGYRKEKLQPSKALVTELLGRLKDEFKYQAGDHFAVLINGMGATPLMEQYVFTNDALNQLAADDINVDFTKVGNYMTSLDMAGISLTLFKLEDDAWLKGLQYPVDTIAWTQK</sequence>
<dbReference type="SUPFAM" id="SSF82549">
    <property type="entry name" value="DAK1/DegV-like"/>
    <property type="match status" value="1"/>
</dbReference>
<dbReference type="EMBL" id="JBHSSL010000116">
    <property type="protein sequence ID" value="MFC6171732.1"/>
    <property type="molecule type" value="Genomic_DNA"/>
</dbReference>
<dbReference type="Pfam" id="PF02733">
    <property type="entry name" value="Dak1"/>
    <property type="match status" value="1"/>
</dbReference>
<organism evidence="2 3">
    <name type="scientific">Loigolactobacillus jiayinensis</name>
    <dbReference type="NCBI Taxonomy" id="2486016"/>
    <lineage>
        <taxon>Bacteria</taxon>
        <taxon>Bacillati</taxon>
        <taxon>Bacillota</taxon>
        <taxon>Bacilli</taxon>
        <taxon>Lactobacillales</taxon>
        <taxon>Lactobacillaceae</taxon>
        <taxon>Loigolactobacillus</taxon>
    </lineage>
</organism>
<evidence type="ECO:0000313" key="2">
    <source>
        <dbReference type="EMBL" id="MFC6171732.1"/>
    </source>
</evidence>
<dbReference type="GO" id="GO:0047324">
    <property type="term" value="F:phosphoenolpyruvate-glycerone phosphotransferase activity"/>
    <property type="evidence" value="ECO:0007669"/>
    <property type="project" value="UniProtKB-EC"/>
</dbReference>
<evidence type="ECO:0000259" key="1">
    <source>
        <dbReference type="PROSITE" id="PS51481"/>
    </source>
</evidence>
<reference evidence="3" key="1">
    <citation type="journal article" date="2019" name="Int. J. Syst. Evol. Microbiol.">
        <title>The Global Catalogue of Microorganisms (GCM) 10K type strain sequencing project: providing services to taxonomists for standard genome sequencing and annotation.</title>
        <authorList>
            <consortium name="The Broad Institute Genomics Platform"/>
            <consortium name="The Broad Institute Genome Sequencing Center for Infectious Disease"/>
            <person name="Wu L."/>
            <person name="Ma J."/>
        </authorList>
    </citation>
    <scope>NUCLEOTIDE SEQUENCE [LARGE SCALE GENOMIC DNA]</scope>
    <source>
        <strain evidence="3">CCM 8904</strain>
    </source>
</reference>
<dbReference type="InterPro" id="IPR004006">
    <property type="entry name" value="DhaK_dom"/>
</dbReference>
<comment type="caution">
    <text evidence="2">The sequence shown here is derived from an EMBL/GenBank/DDBJ whole genome shotgun (WGS) entry which is preliminary data.</text>
</comment>
<proteinExistence type="predicted"/>
<dbReference type="PROSITE" id="PS51481">
    <property type="entry name" value="DHAK"/>
    <property type="match status" value="1"/>
</dbReference>
<dbReference type="Proteomes" id="UP001596289">
    <property type="component" value="Unassembled WGS sequence"/>
</dbReference>
<dbReference type="PANTHER" id="PTHR28629:SF4">
    <property type="entry name" value="TRIOKINASE_FMN CYCLASE"/>
    <property type="match status" value="1"/>
</dbReference>
<dbReference type="EC" id="2.7.1.121" evidence="2"/>
<dbReference type="Gene3D" id="3.30.1180.20">
    <property type="entry name" value="Dihydroxyacetone kinase, domain 2"/>
    <property type="match status" value="1"/>
</dbReference>
<keyword evidence="2" id="KW-0808">Transferase</keyword>
<accession>A0ABW1RGC3</accession>
<dbReference type="Gene3D" id="3.40.50.10440">
    <property type="entry name" value="Dihydroxyacetone kinase, domain 1"/>
    <property type="match status" value="1"/>
</dbReference>
<dbReference type="RefSeq" id="WP_125552265.1">
    <property type="nucleotide sequence ID" value="NZ_JBHSSL010000116.1"/>
</dbReference>
<dbReference type="InterPro" id="IPR012736">
    <property type="entry name" value="DhaK_1"/>
</dbReference>
<feature type="domain" description="DhaK" evidence="1">
    <location>
        <begin position="7"/>
        <end position="331"/>
    </location>
</feature>
<evidence type="ECO:0000313" key="3">
    <source>
        <dbReference type="Proteomes" id="UP001596289"/>
    </source>
</evidence>
<keyword evidence="2" id="KW-0418">Kinase</keyword>
<gene>
    <name evidence="2" type="primary">dhaK</name>
    <name evidence="2" type="ORF">ACFQGP_14315</name>
</gene>
<dbReference type="PANTHER" id="PTHR28629">
    <property type="entry name" value="TRIOKINASE/FMN CYCLASE"/>
    <property type="match status" value="1"/>
</dbReference>
<dbReference type="InterPro" id="IPR050861">
    <property type="entry name" value="Dihydroxyacetone_Kinase"/>
</dbReference>
<name>A0ABW1RGC3_9LACO</name>